<proteinExistence type="predicted"/>
<keyword evidence="1" id="KW-0560">Oxidoreductase</keyword>
<dbReference type="NCBIfam" id="NF040505">
    <property type="entry name" value="ArsO_flavin_mono"/>
    <property type="match status" value="1"/>
</dbReference>
<dbReference type="EMBL" id="VDFC01000024">
    <property type="protein sequence ID" value="KAA0940655.1"/>
    <property type="molecule type" value="Genomic_DNA"/>
</dbReference>
<dbReference type="RefSeq" id="WP_149510691.1">
    <property type="nucleotide sequence ID" value="NZ_VDFC01000024.1"/>
</dbReference>
<sequence>MTQHVDVVVIGGGQSGLAAGYHLRRQGLDFVVLDARISAGGAWQHAWDSLHLFSPAAFSSLPGRLMPAQPGQEYPTAGHVVAYLEDYENRYELPVRRPVHVLGVHEDGRLLRVDTDSGTWHARAVISATGTWWRPFLPAVPGREDFAGRQLHTVSYRTPQDFVGRRVIVVGGGNSGAQIAADLAYDTELTWVTRRPPRFLADDIDGRALFDAATARRRALDEGRTDTGGVAALGDIVAVPAVREARDAGLLKTSPMFARLDRDGVVWADGTRARADAVIWCTGFRPALSHLSPLGLRGSRGHLATQGTRCLQEPRLHLLGYGDWTGPASATLIGVGRSARDAAREIAGLLDARTGS</sequence>
<evidence type="ECO:0000313" key="2">
    <source>
        <dbReference type="EMBL" id="KAA0940655.1"/>
    </source>
</evidence>
<keyword evidence="3" id="KW-1185">Reference proteome</keyword>
<reference evidence="2 3" key="1">
    <citation type="submission" date="2019-05" db="EMBL/GenBank/DDBJ databases">
        <authorList>
            <person name="Hariharan J."/>
            <person name="Choudoir M.J."/>
            <person name="Diebold P."/>
            <person name="Panke-Buisse K."/>
            <person name="Buckley D.H."/>
        </authorList>
    </citation>
    <scope>NUCLEOTIDE SEQUENCE [LARGE SCALE GENOMIC DNA]</scope>
    <source>
        <strain evidence="2 3">SUN51</strain>
    </source>
</reference>
<dbReference type="PANTHER" id="PTHR43539:SF78">
    <property type="entry name" value="FLAVIN-CONTAINING MONOOXYGENASE"/>
    <property type="match status" value="1"/>
</dbReference>
<dbReference type="PRINTS" id="PR00368">
    <property type="entry name" value="FADPNR"/>
</dbReference>
<dbReference type="PANTHER" id="PTHR43539">
    <property type="entry name" value="FLAVIN-BINDING MONOOXYGENASE-LIKE PROTEIN (AFU_ORTHOLOGUE AFUA_4G09220)"/>
    <property type="match status" value="1"/>
</dbReference>
<dbReference type="GO" id="GO:0004497">
    <property type="term" value="F:monooxygenase activity"/>
    <property type="evidence" value="ECO:0007669"/>
    <property type="project" value="TreeGrafter"/>
</dbReference>
<comment type="caution">
    <text evidence="2">The sequence shown here is derived from an EMBL/GenBank/DDBJ whole genome shotgun (WGS) entry which is preliminary data.</text>
</comment>
<dbReference type="PRINTS" id="PR00469">
    <property type="entry name" value="PNDRDTASEII"/>
</dbReference>
<dbReference type="Gene3D" id="3.50.50.60">
    <property type="entry name" value="FAD/NAD(P)-binding domain"/>
    <property type="match status" value="1"/>
</dbReference>
<dbReference type="InterPro" id="IPR036188">
    <property type="entry name" value="FAD/NAD-bd_sf"/>
</dbReference>
<accession>A0A5B0BJ19</accession>
<dbReference type="SUPFAM" id="SSF51905">
    <property type="entry name" value="FAD/NAD(P)-binding domain"/>
    <property type="match status" value="2"/>
</dbReference>
<evidence type="ECO:0000256" key="1">
    <source>
        <dbReference type="ARBA" id="ARBA00023002"/>
    </source>
</evidence>
<dbReference type="OrthoDB" id="178899at2"/>
<name>A0A5B0BJ19_9ACTN</name>
<protein>
    <submittedName>
        <fullName evidence="2">NAD(P)/FAD-dependent oxidoreductase</fullName>
    </submittedName>
</protein>
<organism evidence="2 3">
    <name type="scientific">Streptomyces apricus</name>
    <dbReference type="NCBI Taxonomy" id="1828112"/>
    <lineage>
        <taxon>Bacteria</taxon>
        <taxon>Bacillati</taxon>
        <taxon>Actinomycetota</taxon>
        <taxon>Actinomycetes</taxon>
        <taxon>Kitasatosporales</taxon>
        <taxon>Streptomycetaceae</taxon>
        <taxon>Streptomyces</taxon>
    </lineage>
</organism>
<dbReference type="InterPro" id="IPR050982">
    <property type="entry name" value="Auxin_biosynth/cation_transpt"/>
</dbReference>
<dbReference type="GO" id="GO:0050660">
    <property type="term" value="F:flavin adenine dinucleotide binding"/>
    <property type="evidence" value="ECO:0007669"/>
    <property type="project" value="TreeGrafter"/>
</dbReference>
<dbReference type="Proteomes" id="UP000324965">
    <property type="component" value="Unassembled WGS sequence"/>
</dbReference>
<dbReference type="AlphaFoldDB" id="A0A5B0BJ19"/>
<dbReference type="Pfam" id="PF13738">
    <property type="entry name" value="Pyr_redox_3"/>
    <property type="match status" value="1"/>
</dbReference>
<evidence type="ECO:0000313" key="3">
    <source>
        <dbReference type="Proteomes" id="UP000324965"/>
    </source>
</evidence>
<gene>
    <name evidence="2" type="ORF">FGF04_08785</name>
</gene>